<dbReference type="EMBL" id="MNPJ01000027">
    <property type="protein sequence ID" value="OQS53632.1"/>
    <property type="molecule type" value="Genomic_DNA"/>
</dbReference>
<feature type="region of interest" description="Disordered" evidence="1">
    <location>
        <begin position="142"/>
        <end position="169"/>
    </location>
</feature>
<comment type="caution">
    <text evidence="2">The sequence shown here is derived from an EMBL/GenBank/DDBJ whole genome shotgun (WGS) entry which is preliminary data.</text>
</comment>
<evidence type="ECO:0000313" key="2">
    <source>
        <dbReference type="EMBL" id="OQS53632.1"/>
    </source>
</evidence>
<dbReference type="Proteomes" id="UP000192758">
    <property type="component" value="Unassembled WGS sequence"/>
</dbReference>
<keyword evidence="3" id="KW-1185">Reference proteome</keyword>
<gene>
    <name evidence="2" type="ORF">EHP00_1895</name>
</gene>
<reference evidence="2 3" key="1">
    <citation type="journal article" date="2017" name="Environ. Microbiol.">
        <title>Decay of the glycolytic pathway and adaptation to intranuclear parasitism within Enterocytozoonidae microsporidia.</title>
        <authorList>
            <person name="Wiredu Boakye D."/>
            <person name="Jaroenlak P."/>
            <person name="Prachumwat A."/>
            <person name="Williams T.A."/>
            <person name="Bateman K.S."/>
            <person name="Itsathitphaisarn O."/>
            <person name="Sritunyalucksana K."/>
            <person name="Paszkiewicz K.H."/>
            <person name="Moore K.A."/>
            <person name="Stentiford G.D."/>
            <person name="Williams B.A."/>
        </authorList>
    </citation>
    <scope>NUCLEOTIDE SEQUENCE [LARGE SCALE GENOMIC DNA]</scope>
    <source>
        <strain evidence="2 3">TH1</strain>
    </source>
</reference>
<organism evidence="2 3">
    <name type="scientific">Ecytonucleospora hepatopenaei</name>
    <dbReference type="NCBI Taxonomy" id="646526"/>
    <lineage>
        <taxon>Eukaryota</taxon>
        <taxon>Fungi</taxon>
        <taxon>Fungi incertae sedis</taxon>
        <taxon>Microsporidia</taxon>
        <taxon>Enterocytozoonidae</taxon>
        <taxon>Ecytonucleospora</taxon>
    </lineage>
</organism>
<protein>
    <submittedName>
        <fullName evidence="2">Uncharacterized protein</fullName>
    </submittedName>
</protein>
<accession>A0A1W0E341</accession>
<dbReference type="VEuPathDB" id="MicrosporidiaDB:EHP00_1895"/>
<proteinExistence type="predicted"/>
<evidence type="ECO:0000313" key="3">
    <source>
        <dbReference type="Proteomes" id="UP000192758"/>
    </source>
</evidence>
<dbReference type="AlphaFoldDB" id="A0A1W0E341"/>
<name>A0A1W0E341_9MICR</name>
<feature type="compositionally biased region" description="Basic and acidic residues" evidence="1">
    <location>
        <begin position="143"/>
        <end position="164"/>
    </location>
</feature>
<sequence length="190" mass="22570">MLLFLIPAILCLYFDIIINNDQWNLILKHSEYFTMLYPNNTSECSNNFILNLNSAKDELLQNKPAICYFNIYYIENSVKTSARYKLEFVLRPEYIFPQNVSYIDLSNITAVQQQLYNYGLGLIVTQEITDPKEEMNKLMSQMKIKESKEEEEKEREKEMSRMLEEMSFLPEEDKLNKKISKIKIEESKDD</sequence>
<evidence type="ECO:0000256" key="1">
    <source>
        <dbReference type="SAM" id="MobiDB-lite"/>
    </source>
</evidence>